<reference evidence="1" key="1">
    <citation type="submission" date="2018-02" db="EMBL/GenBank/DDBJ databases">
        <title>Rhizophora mucronata_Transcriptome.</title>
        <authorList>
            <person name="Meera S.P."/>
            <person name="Sreeshan A."/>
            <person name="Augustine A."/>
        </authorList>
    </citation>
    <scope>NUCLEOTIDE SEQUENCE</scope>
    <source>
        <tissue evidence="1">Leaf</tissue>
    </source>
</reference>
<dbReference type="AlphaFoldDB" id="A0A2P2R1G0"/>
<proteinExistence type="predicted"/>
<accession>A0A2P2R1G0</accession>
<evidence type="ECO:0000313" key="1">
    <source>
        <dbReference type="EMBL" id="MBX72954.1"/>
    </source>
</evidence>
<sequence>MEQCGISQLRTTSSGLNRRKLFAWQFWGLLDQLFPSLVTISSRISTSYMTQKILGWDMHQ</sequence>
<dbReference type="EMBL" id="GGEC01092470">
    <property type="protein sequence ID" value="MBX72954.1"/>
    <property type="molecule type" value="Transcribed_RNA"/>
</dbReference>
<organism evidence="1">
    <name type="scientific">Rhizophora mucronata</name>
    <name type="common">Asiatic mangrove</name>
    <dbReference type="NCBI Taxonomy" id="61149"/>
    <lineage>
        <taxon>Eukaryota</taxon>
        <taxon>Viridiplantae</taxon>
        <taxon>Streptophyta</taxon>
        <taxon>Embryophyta</taxon>
        <taxon>Tracheophyta</taxon>
        <taxon>Spermatophyta</taxon>
        <taxon>Magnoliopsida</taxon>
        <taxon>eudicotyledons</taxon>
        <taxon>Gunneridae</taxon>
        <taxon>Pentapetalae</taxon>
        <taxon>rosids</taxon>
        <taxon>fabids</taxon>
        <taxon>Malpighiales</taxon>
        <taxon>Rhizophoraceae</taxon>
        <taxon>Rhizophora</taxon>
    </lineage>
</organism>
<protein>
    <submittedName>
        <fullName evidence="1">Uncharacterized protein</fullName>
    </submittedName>
</protein>
<name>A0A2P2R1G0_RHIMU</name>